<comment type="subunit">
    <text evidence="6">Consists of a catalytic RNA component and at least 4-5 protein subunits.</text>
</comment>
<reference evidence="8" key="1">
    <citation type="submission" date="2019-04" db="EMBL/GenBank/DDBJ databases">
        <title>Evolution of Biomass-Degrading Anaerobic Consortia Revealed by Metagenomics.</title>
        <authorList>
            <person name="Peng X."/>
        </authorList>
    </citation>
    <scope>NUCLEOTIDE SEQUENCE</scope>
    <source>
        <strain evidence="8">SIG14</strain>
    </source>
</reference>
<evidence type="ECO:0000256" key="2">
    <source>
        <dbReference type="ARBA" id="ARBA00022694"/>
    </source>
</evidence>
<dbReference type="Pfam" id="PF01876">
    <property type="entry name" value="RNase_P_p30"/>
    <property type="match status" value="1"/>
</dbReference>
<dbReference type="Gene3D" id="3.20.20.140">
    <property type="entry name" value="Metal-dependent hydrolases"/>
    <property type="match status" value="1"/>
</dbReference>
<organism evidence="8 9">
    <name type="scientific">Methanobrevibacter olleyae</name>
    <dbReference type="NCBI Taxonomy" id="294671"/>
    <lineage>
        <taxon>Archaea</taxon>
        <taxon>Methanobacteriati</taxon>
        <taxon>Methanobacteriota</taxon>
        <taxon>Methanomada group</taxon>
        <taxon>Methanobacteria</taxon>
        <taxon>Methanobacteriales</taxon>
        <taxon>Methanobacteriaceae</taxon>
        <taxon>Methanobrevibacter</taxon>
    </lineage>
</organism>
<dbReference type="HAMAP" id="MF_00756">
    <property type="entry name" value="RNase_P_3"/>
    <property type="match status" value="1"/>
</dbReference>
<dbReference type="GO" id="GO:0001682">
    <property type="term" value="P:tRNA 5'-leader removal"/>
    <property type="evidence" value="ECO:0007669"/>
    <property type="project" value="UniProtKB-UniRule"/>
</dbReference>
<dbReference type="EMBL" id="SUTG01000025">
    <property type="protein sequence ID" value="MBE6512669.1"/>
    <property type="molecule type" value="Genomic_DNA"/>
</dbReference>
<protein>
    <recommendedName>
        <fullName evidence="6">Ribonuclease P protein component 3</fullName>
        <shortName evidence="6">RNase P component 3</shortName>
        <ecNumber evidence="6">3.1.26.5</ecNumber>
    </recommendedName>
    <alternativeName>
        <fullName evidence="6">Rpp30</fullName>
    </alternativeName>
</protein>
<evidence type="ECO:0000256" key="3">
    <source>
        <dbReference type="ARBA" id="ARBA00022722"/>
    </source>
</evidence>
<sequence>MKFYDLNLRGQNYDNDLVLLKEANKFGWDYLNLNYSPDNFEMALEYKDDLVGELSSVDFNQTYRNKKTNFEHAEVSMGINILNANSNEIRKIINKYRNKSNYISCLGGDLKVNRSACENHRIDVLSRPYYKRRDSGMNHVLAKEAKRNNVAIELCFRDILNNHLRYRANVISSFKEILKFHRKFKFPLILTTDSKSIYDVRSTRDIVSFFKSIGFSNEEIYNGFYYYPKQIVDFNKERKSMIVKGVKRIDSDDFTDTYDNLESDLEEFNESEDFDDSFDDCLDVEFNDDLIDDVDLELTEDIDNEDIDDDLEEDEP</sequence>
<proteinExistence type="inferred from homology"/>
<accession>A0A8T3VY98</accession>
<comment type="caution">
    <text evidence="8">The sequence shown here is derived from an EMBL/GenBank/DDBJ whole genome shotgun (WGS) entry which is preliminary data.</text>
</comment>
<keyword evidence="1 6" id="KW-0963">Cytoplasm</keyword>
<name>A0A8T3VY98_METOL</name>
<evidence type="ECO:0000256" key="5">
    <source>
        <dbReference type="ARBA" id="ARBA00022801"/>
    </source>
</evidence>
<dbReference type="GO" id="GO:0005737">
    <property type="term" value="C:cytoplasm"/>
    <property type="evidence" value="ECO:0007669"/>
    <property type="project" value="UniProtKB-SubCell"/>
</dbReference>
<dbReference type="GO" id="GO:0030677">
    <property type="term" value="C:ribonuclease P complex"/>
    <property type="evidence" value="ECO:0007669"/>
    <property type="project" value="UniProtKB-UniRule"/>
</dbReference>
<keyword evidence="4 6" id="KW-0255">Endonuclease</keyword>
<evidence type="ECO:0000256" key="6">
    <source>
        <dbReference type="HAMAP-Rule" id="MF_00756"/>
    </source>
</evidence>
<gene>
    <name evidence="6" type="primary">rnp3</name>
    <name evidence="8" type="ORF">E7Z75_05970</name>
</gene>
<evidence type="ECO:0000313" key="9">
    <source>
        <dbReference type="Proteomes" id="UP000732619"/>
    </source>
</evidence>
<dbReference type="Proteomes" id="UP000732619">
    <property type="component" value="Unassembled WGS sequence"/>
</dbReference>
<evidence type="ECO:0000256" key="4">
    <source>
        <dbReference type="ARBA" id="ARBA00022759"/>
    </source>
</evidence>
<dbReference type="InterPro" id="IPR016195">
    <property type="entry name" value="Pol/histidinol_Pase-like"/>
</dbReference>
<dbReference type="AlphaFoldDB" id="A0A8T3VY98"/>
<dbReference type="InterPro" id="IPR002738">
    <property type="entry name" value="RNase_P_p30"/>
</dbReference>
<comment type="function">
    <text evidence="6">Part of ribonuclease P, a protein complex that generates mature tRNA molecules by cleaving their 5'-ends.</text>
</comment>
<comment type="catalytic activity">
    <reaction evidence="6">
        <text>Endonucleolytic cleavage of RNA, removing 5'-extranucleotides from tRNA precursor.</text>
        <dbReference type="EC" id="3.1.26.5"/>
    </reaction>
</comment>
<dbReference type="GO" id="GO:0004526">
    <property type="term" value="F:ribonuclease P activity"/>
    <property type="evidence" value="ECO:0007669"/>
    <property type="project" value="UniProtKB-UniRule"/>
</dbReference>
<dbReference type="InterPro" id="IPR023539">
    <property type="entry name" value="RNase_P_comp-3_arc"/>
</dbReference>
<evidence type="ECO:0000256" key="1">
    <source>
        <dbReference type="ARBA" id="ARBA00022490"/>
    </source>
</evidence>
<comment type="similarity">
    <text evidence="6">Belongs to the eukaryotic/archaeal RNase P protein component 3 family.</text>
</comment>
<evidence type="ECO:0000256" key="7">
    <source>
        <dbReference type="SAM" id="MobiDB-lite"/>
    </source>
</evidence>
<evidence type="ECO:0000313" key="8">
    <source>
        <dbReference type="EMBL" id="MBE6512669.1"/>
    </source>
</evidence>
<keyword evidence="2 6" id="KW-0819">tRNA processing</keyword>
<dbReference type="EC" id="3.1.26.5" evidence="6"/>
<dbReference type="SUPFAM" id="SSF89550">
    <property type="entry name" value="PHP domain-like"/>
    <property type="match status" value="1"/>
</dbReference>
<keyword evidence="5 6" id="KW-0378">Hydrolase</keyword>
<feature type="region of interest" description="Disordered" evidence="7">
    <location>
        <begin position="297"/>
        <end position="316"/>
    </location>
</feature>
<comment type="subcellular location">
    <subcellularLocation>
        <location evidence="6">Cytoplasm</location>
    </subcellularLocation>
</comment>
<keyword evidence="3 6" id="KW-0540">Nuclease</keyword>
<dbReference type="NCBIfam" id="NF046111">
    <property type="entry name" value="RNaseP3Mthb"/>
    <property type="match status" value="1"/>
</dbReference>